<sequence>MHLDMMNLLCLCAMLSSLSCLADCKMNCRDECCMNNLPAKMRDLRIAHSKFRKHYQKHDDLFETTLLDDSLRNMIKTPYGCHVMNDMLTFYLKDVLPKALTKVNNELKSSVETVGSILHDFHVTFTKCKKHFPCSKRMVSVKEIKEQYENMKETGVYKAMHELNLFFFYIEEYLQNKNSN</sequence>
<comment type="subcellular location">
    <subcellularLocation>
        <location evidence="1 9">Secreted</location>
    </subcellularLocation>
</comment>
<evidence type="ECO:0000256" key="2">
    <source>
        <dbReference type="ARBA" id="ARBA00008813"/>
    </source>
</evidence>
<dbReference type="SMART" id="SM00188">
    <property type="entry name" value="IL10"/>
    <property type="match status" value="1"/>
</dbReference>
<evidence type="ECO:0000256" key="4">
    <source>
        <dbReference type="ARBA" id="ARBA00022514"/>
    </source>
</evidence>
<comment type="subunit">
    <text evidence="3">Homodimer. Interacts with IL10RA and IL10RB.</text>
</comment>
<evidence type="ECO:0000256" key="6">
    <source>
        <dbReference type="ARBA" id="ARBA00022729"/>
    </source>
</evidence>
<dbReference type="GO" id="GO:0001817">
    <property type="term" value="P:regulation of cytokine production"/>
    <property type="evidence" value="ECO:0007669"/>
    <property type="project" value="UniProtKB-ARBA"/>
</dbReference>
<feature type="disulfide bond" evidence="8">
    <location>
        <begin position="32"/>
        <end position="128"/>
    </location>
</feature>
<keyword evidence="5 9" id="KW-0964">Secreted</keyword>
<dbReference type="CTD" id="3586"/>
<evidence type="ECO:0000256" key="9">
    <source>
        <dbReference type="RuleBase" id="RU368043"/>
    </source>
</evidence>
<feature type="disulfide bond" evidence="8">
    <location>
        <begin position="81"/>
        <end position="134"/>
    </location>
</feature>
<reference evidence="10" key="1">
    <citation type="submission" date="2021-06" db="EMBL/GenBank/DDBJ databases">
        <authorList>
            <consortium name="Wellcome Sanger Institute Data Sharing"/>
        </authorList>
    </citation>
    <scope>NUCLEOTIDE SEQUENCE [LARGE SCALE GENOMIC DNA]</scope>
</reference>
<reference evidence="10" key="3">
    <citation type="submission" date="2025-09" db="UniProtKB">
        <authorList>
            <consortium name="Ensembl"/>
        </authorList>
    </citation>
    <scope>IDENTIFICATION</scope>
</reference>
<keyword evidence="6 9" id="KW-0732">Signal</keyword>
<keyword evidence="4 9" id="KW-0202">Cytokine</keyword>
<evidence type="ECO:0000256" key="3">
    <source>
        <dbReference type="ARBA" id="ARBA00011144"/>
    </source>
</evidence>
<feature type="chain" id="PRO_5034309281" description="Interleukin family protein" evidence="9">
    <location>
        <begin position="25"/>
        <end position="180"/>
    </location>
</feature>
<dbReference type="Pfam" id="PF00726">
    <property type="entry name" value="IL10"/>
    <property type="match status" value="1"/>
</dbReference>
<dbReference type="InterPro" id="IPR009079">
    <property type="entry name" value="4_helix_cytokine-like_core"/>
</dbReference>
<evidence type="ECO:0000256" key="8">
    <source>
        <dbReference type="PIRSR" id="PIRSR620443-50"/>
    </source>
</evidence>
<comment type="similarity">
    <text evidence="2 9">Belongs to the IL-10 family.</text>
</comment>
<dbReference type="InterPro" id="IPR020443">
    <property type="entry name" value="IL-10/19/20/24/26"/>
</dbReference>
<reference evidence="10" key="2">
    <citation type="submission" date="2025-08" db="UniProtKB">
        <authorList>
            <consortium name="Ensembl"/>
        </authorList>
    </citation>
    <scope>IDENTIFICATION</scope>
</reference>
<comment type="function">
    <text evidence="9">Immune regulatory cytokine.</text>
</comment>
<dbReference type="PANTHER" id="PTHR48482">
    <property type="entry name" value="INTERLEUKIN-19-RELATED"/>
    <property type="match status" value="1"/>
</dbReference>
<evidence type="ECO:0000313" key="11">
    <source>
        <dbReference type="Proteomes" id="UP000694620"/>
    </source>
</evidence>
<protein>
    <recommendedName>
        <fullName evidence="9">Interleukin family protein</fullName>
    </recommendedName>
</protein>
<dbReference type="Proteomes" id="UP000694620">
    <property type="component" value="Chromosome 3"/>
</dbReference>
<dbReference type="PRINTS" id="PR01294">
    <property type="entry name" value="INTRLEUKIN10"/>
</dbReference>
<organism evidence="10 11">
    <name type="scientific">Erpetoichthys calabaricus</name>
    <name type="common">Rope fish</name>
    <name type="synonym">Calamoichthys calabaricus</name>
    <dbReference type="NCBI Taxonomy" id="27687"/>
    <lineage>
        <taxon>Eukaryota</taxon>
        <taxon>Metazoa</taxon>
        <taxon>Chordata</taxon>
        <taxon>Craniata</taxon>
        <taxon>Vertebrata</taxon>
        <taxon>Euteleostomi</taxon>
        <taxon>Actinopterygii</taxon>
        <taxon>Polypteriformes</taxon>
        <taxon>Polypteridae</taxon>
        <taxon>Erpetoichthys</taxon>
    </lineage>
</organism>
<keyword evidence="7 8" id="KW-1015">Disulfide bond</keyword>
<dbReference type="GO" id="GO:0005615">
    <property type="term" value="C:extracellular space"/>
    <property type="evidence" value="ECO:0007669"/>
    <property type="project" value="UniProtKB-UniRule"/>
</dbReference>
<evidence type="ECO:0000256" key="7">
    <source>
        <dbReference type="ARBA" id="ARBA00023157"/>
    </source>
</evidence>
<name>A0A8C4RS38_ERPCA</name>
<evidence type="ECO:0000313" key="10">
    <source>
        <dbReference type="Ensembl" id="ENSECRP00000006783.1"/>
    </source>
</evidence>
<dbReference type="GeneID" id="114649638"/>
<dbReference type="Gene3D" id="1.20.1250.10">
    <property type="match status" value="1"/>
</dbReference>
<evidence type="ECO:0000256" key="5">
    <source>
        <dbReference type="ARBA" id="ARBA00022525"/>
    </source>
</evidence>
<dbReference type="RefSeq" id="XP_028654934.1">
    <property type="nucleotide sequence ID" value="XM_028799101.2"/>
</dbReference>
<keyword evidence="11" id="KW-1185">Reference proteome</keyword>
<dbReference type="PANTHER" id="PTHR48482:SF5">
    <property type="entry name" value="INTERLEUKIN-10"/>
    <property type="match status" value="1"/>
</dbReference>
<feature type="signal peptide" evidence="9">
    <location>
        <begin position="1"/>
        <end position="24"/>
    </location>
</feature>
<accession>A0A8C4RS38</accession>
<dbReference type="GeneTree" id="ENSGT00950000183124"/>
<proteinExistence type="inferred from homology"/>
<evidence type="ECO:0000256" key="1">
    <source>
        <dbReference type="ARBA" id="ARBA00004613"/>
    </source>
</evidence>
<dbReference type="AlphaFoldDB" id="A0A8C4RS38"/>
<gene>
    <name evidence="10" type="primary">IL10</name>
    <name evidence="10" type="synonym">il10</name>
</gene>
<dbReference type="GO" id="GO:0006955">
    <property type="term" value="P:immune response"/>
    <property type="evidence" value="ECO:0007669"/>
    <property type="project" value="InterPro"/>
</dbReference>
<dbReference type="GO" id="GO:0005125">
    <property type="term" value="F:cytokine activity"/>
    <property type="evidence" value="ECO:0007669"/>
    <property type="project" value="UniProtKB-UniRule"/>
</dbReference>
<dbReference type="Ensembl" id="ENSECRT00000006892.1">
    <property type="protein sequence ID" value="ENSECRP00000006783.1"/>
    <property type="gene ID" value="ENSECRG00000004521.1"/>
</dbReference>
<dbReference type="SUPFAM" id="SSF47266">
    <property type="entry name" value="4-helical cytokines"/>
    <property type="match status" value="1"/>
</dbReference>
<dbReference type="InterPro" id="IPR000098">
    <property type="entry name" value="IL-10"/>
</dbReference>
<dbReference type="OrthoDB" id="9931894at2759"/>